<dbReference type="GO" id="GO:0003677">
    <property type="term" value="F:DNA binding"/>
    <property type="evidence" value="ECO:0007669"/>
    <property type="project" value="UniProtKB-KW"/>
</dbReference>
<evidence type="ECO:0000259" key="15">
    <source>
        <dbReference type="Pfam" id="PF12851"/>
    </source>
</evidence>
<evidence type="ECO:0000313" key="17">
    <source>
        <dbReference type="EMBL" id="CCC53964.1"/>
    </source>
</evidence>
<feature type="domain" description="2OGFeDO JBP1/TET oxygenase" evidence="15">
    <location>
        <begin position="125"/>
        <end position="281"/>
    </location>
</feature>
<evidence type="ECO:0000256" key="2">
    <source>
        <dbReference type="ARBA" id="ARBA00004123"/>
    </source>
</evidence>
<dbReference type="InterPro" id="IPR024779">
    <property type="entry name" value="2OGFeDO_JBP1/TET_oxygenase_dom"/>
</dbReference>
<keyword evidence="8" id="KW-0408">Iron</keyword>
<evidence type="ECO:0000256" key="11">
    <source>
        <dbReference type="ARBA" id="ARBA00025171"/>
    </source>
</evidence>
<protein>
    <recommendedName>
        <fullName evidence="4">thymine dioxygenase</fullName>
        <ecNumber evidence="4">1.14.11.6</ecNumber>
    </recommendedName>
</protein>
<name>G0U8N7_TRYVY</name>
<dbReference type="InterPro" id="IPR041241">
    <property type="entry name" value="DB_JBP1"/>
</dbReference>
<keyword evidence="7" id="KW-0560">Oxidoreductase</keyword>
<dbReference type="Pfam" id="PF12851">
    <property type="entry name" value="Tet_JBP"/>
    <property type="match status" value="1"/>
</dbReference>
<keyword evidence="6" id="KW-0223">Dioxygenase</keyword>
<comment type="similarity">
    <text evidence="3">Belongs to the TET family. JBP1 subfamily.</text>
</comment>
<proteinExistence type="inferred from homology"/>
<evidence type="ECO:0000256" key="10">
    <source>
        <dbReference type="ARBA" id="ARBA00023242"/>
    </source>
</evidence>
<dbReference type="AlphaFoldDB" id="G0U8N7"/>
<evidence type="ECO:0000256" key="3">
    <source>
        <dbReference type="ARBA" id="ARBA00005618"/>
    </source>
</evidence>
<dbReference type="CDD" id="cd20332">
    <property type="entry name" value="JBP"/>
    <property type="match status" value="1"/>
</dbReference>
<comment type="cofactor">
    <cofactor evidence="1">
        <name>Fe(2+)</name>
        <dbReference type="ChEBI" id="CHEBI:29033"/>
    </cofactor>
</comment>
<gene>
    <name evidence="17" type="ORF">TVY486_1114480</name>
</gene>
<keyword evidence="10" id="KW-0539">Nucleus</keyword>
<feature type="domain" description="Thymine dioxygenase JBP1 DNA-binding" evidence="16">
    <location>
        <begin position="415"/>
        <end position="577"/>
    </location>
</feature>
<evidence type="ECO:0000259" key="16">
    <source>
        <dbReference type="Pfam" id="PF18526"/>
    </source>
</evidence>
<evidence type="ECO:0000256" key="4">
    <source>
        <dbReference type="ARBA" id="ARBA00012263"/>
    </source>
</evidence>
<organism evidence="17">
    <name type="scientific">Trypanosoma vivax (strain Y486)</name>
    <dbReference type="NCBI Taxonomy" id="1055687"/>
    <lineage>
        <taxon>Eukaryota</taxon>
        <taxon>Discoba</taxon>
        <taxon>Euglenozoa</taxon>
        <taxon>Kinetoplastea</taxon>
        <taxon>Metakinetoplastina</taxon>
        <taxon>Trypanosomatida</taxon>
        <taxon>Trypanosomatidae</taxon>
        <taxon>Trypanosoma</taxon>
        <taxon>Duttonella</taxon>
    </lineage>
</organism>
<dbReference type="Pfam" id="PF18526">
    <property type="entry name" value="DB_JBP1"/>
    <property type="match status" value="1"/>
</dbReference>
<evidence type="ECO:0000256" key="6">
    <source>
        <dbReference type="ARBA" id="ARBA00022964"/>
    </source>
</evidence>
<dbReference type="Gene3D" id="1.20.120.1440">
    <property type="entry name" value="JBP1, DNA-binding domain"/>
    <property type="match status" value="1"/>
</dbReference>
<dbReference type="GO" id="GO:0046872">
    <property type="term" value="F:metal ion binding"/>
    <property type="evidence" value="ECO:0007669"/>
    <property type="project" value="UniProtKB-KW"/>
</dbReference>
<feature type="region of interest" description="Disordered" evidence="14">
    <location>
        <begin position="1"/>
        <end position="21"/>
    </location>
</feature>
<dbReference type="VEuPathDB" id="TriTrypDB:TvY486_1114480"/>
<evidence type="ECO:0000256" key="12">
    <source>
        <dbReference type="ARBA" id="ARBA00025901"/>
    </source>
</evidence>
<dbReference type="GO" id="GO:0005634">
    <property type="term" value="C:nucleus"/>
    <property type="evidence" value="ECO:0007669"/>
    <property type="project" value="UniProtKB-SubCell"/>
</dbReference>
<evidence type="ECO:0000256" key="9">
    <source>
        <dbReference type="ARBA" id="ARBA00023125"/>
    </source>
</evidence>
<comment type="function">
    <text evidence="11">Dioxygenase that catalyzes the first step of DNA base J (beta-d-glucosyl-HOMedU) biosynthesis by converting thymine to 5-hydroxymethyluracil (HOMedU). DNA base J is a hypermodified thymidine residue found in the genome of kinetoplastid parasites, which is localized primarily to repetitive DNA, namely the telomeres, and is implicated in the regulation of antigenic variation. Also specifically binds to base J-containing DNA (J-DNA). Involved in propagation and maintenance of DNA base J synthesis initiated by JBP2 by specifically binding already synthesized DNA base J and propagating J synthesis. Thymine dioxygenase activity and J-DNA-binding are independent functions.</text>
</comment>
<keyword evidence="5" id="KW-0479">Metal-binding</keyword>
<accession>G0U8N7</accession>
<dbReference type="Gene3D" id="3.60.130.30">
    <property type="match status" value="1"/>
</dbReference>
<evidence type="ECO:0000256" key="1">
    <source>
        <dbReference type="ARBA" id="ARBA00001954"/>
    </source>
</evidence>
<reference evidence="17" key="1">
    <citation type="journal article" date="2012" name="Proc. Natl. Acad. Sci. U.S.A.">
        <title>Antigenic diversity is generated by distinct evolutionary mechanisms in African trypanosome species.</title>
        <authorList>
            <person name="Jackson A.P."/>
            <person name="Berry A."/>
            <person name="Aslett M."/>
            <person name="Allison H.C."/>
            <person name="Burton P."/>
            <person name="Vavrova-Anderson J."/>
            <person name="Brown R."/>
            <person name="Browne H."/>
            <person name="Corton N."/>
            <person name="Hauser H."/>
            <person name="Gamble J."/>
            <person name="Gilderthorp R."/>
            <person name="Marcello L."/>
            <person name="McQuillan J."/>
            <person name="Otto T.D."/>
            <person name="Quail M.A."/>
            <person name="Sanders M.J."/>
            <person name="van Tonder A."/>
            <person name="Ginger M.L."/>
            <person name="Field M.C."/>
            <person name="Barry J.D."/>
            <person name="Hertz-Fowler C."/>
            <person name="Berriman M."/>
        </authorList>
    </citation>
    <scope>NUCLEOTIDE SEQUENCE</scope>
    <source>
        <strain evidence="17">Y486</strain>
    </source>
</reference>
<evidence type="ECO:0000256" key="5">
    <source>
        <dbReference type="ARBA" id="ARBA00022723"/>
    </source>
</evidence>
<keyword evidence="9" id="KW-0238">DNA-binding</keyword>
<comment type="subcellular location">
    <subcellularLocation>
        <location evidence="2">Nucleus</location>
    </subcellularLocation>
</comment>
<dbReference type="EMBL" id="HE573027">
    <property type="protein sequence ID" value="CCC53964.1"/>
    <property type="molecule type" value="Genomic_DNA"/>
</dbReference>
<evidence type="ECO:0000256" key="13">
    <source>
        <dbReference type="ARBA" id="ARBA00048837"/>
    </source>
</evidence>
<comment type="catalytic activity">
    <reaction evidence="13">
        <text>thymine + 2-oxoglutarate + O2 = 5-hydroxymethyluracil + succinate + CO2</text>
        <dbReference type="Rhea" id="RHEA:10316"/>
        <dbReference type="ChEBI" id="CHEBI:15379"/>
        <dbReference type="ChEBI" id="CHEBI:16526"/>
        <dbReference type="ChEBI" id="CHEBI:16810"/>
        <dbReference type="ChEBI" id="CHEBI:16964"/>
        <dbReference type="ChEBI" id="CHEBI:17821"/>
        <dbReference type="ChEBI" id="CHEBI:30031"/>
        <dbReference type="EC" id="1.14.11.6"/>
    </reaction>
</comment>
<evidence type="ECO:0000256" key="7">
    <source>
        <dbReference type="ARBA" id="ARBA00023002"/>
    </source>
</evidence>
<dbReference type="InterPro" id="IPR043111">
    <property type="entry name" value="DB_JBP1_sf"/>
</dbReference>
<evidence type="ECO:0000256" key="14">
    <source>
        <dbReference type="SAM" id="MobiDB-lite"/>
    </source>
</evidence>
<sequence length="830" mass="93556">MSVTRPMKGKRSSAMVQLPNPNKKCRHDLSYDFTAKPNVRTSEEMENALKEAVKKHPFHDNADHVIDFHGTCVFRNGKGKVCGVLLPGALPKFAAEKAAGVLRHAASKTSLRSSMFGGMAPLSGIAGYFDYRGSPVELKCRKTSFTHENIKKWPDVFPMIDYVSAVYKATLPEHWALQDAAIPDVVRIHGSPFSTLTINQKFRTASHTDSGDFDDGYGVLAVLEGNYNGMYLGLDDYNVCFKMQPGDVLLFDTHLFHSNTEPEISDPADSWDRLSCVFYYRTALGEPHCVAEYNRRLKMAEASGSIPRPPYRTIKQKNNGENSNKPAPVFRIPLTPFIGASGACSLHGEASEKLLRLHTLCIKILKVTKLLFGEPLRTLDGPEPRSESDFAAIHPPASLPVSNLGGFSESQEIIKVAEQRHHSLNPQIIKEVVGEELAHIWSQSRAQWLKLVGDEWSRQVAKNPERTRFCWNNTSEMNTAFFDLCDVAKQIMIEILDNENPSKGEEQSFWVVFAAHLNYACIEELGMPHESMGMRKLNVKLKDYSFGGTRYLKDMPLEERQRRIGRRKRLEEARRRGALERKNNGGDWLQNDSFDYQTENITIKYEENGWPLPEENVKRLGLRVCGEPPVPTDSHAPISVLVVLPRPCTQLHAASTPPFDHPSERARIMCSPAAKRVLNDFPRNAPSEISSKTYGDVNITVAYDDDNIKAKVFDFVIMQHLLPSIPQDDIAAKRVAFWSSRARHCLFVVEADLMDRRQYVLKREVRTEYDRVAPSCLSTLYAAAYAIDSAKIRTTPALIALMERRHTIESRFKFAGSPMNTVAFVLRKKS</sequence>
<dbReference type="GO" id="GO:0050341">
    <property type="term" value="F:thymine dioxygenase activity"/>
    <property type="evidence" value="ECO:0007669"/>
    <property type="project" value="UniProtKB-EC"/>
</dbReference>
<comment type="subunit">
    <text evidence="12">Monomer. Binds to DNA as a monomer.</text>
</comment>
<dbReference type="EC" id="1.14.11.6" evidence="4"/>
<dbReference type="GO" id="GO:0070580">
    <property type="term" value="P:base J metabolic process"/>
    <property type="evidence" value="ECO:0007669"/>
    <property type="project" value="UniProtKB-ARBA"/>
</dbReference>
<evidence type="ECO:0000256" key="8">
    <source>
        <dbReference type="ARBA" id="ARBA00023004"/>
    </source>
</evidence>